<feature type="domain" description="Ketosynthase family 3 (KS3)" evidence="4">
    <location>
        <begin position="19"/>
        <end position="362"/>
    </location>
</feature>
<gene>
    <name evidence="5" type="ORF">RI129_012370</name>
</gene>
<keyword evidence="2" id="KW-0597">Phosphoprotein</keyword>
<evidence type="ECO:0000256" key="1">
    <source>
        <dbReference type="ARBA" id="ARBA00022450"/>
    </source>
</evidence>
<reference evidence="5 6" key="1">
    <citation type="journal article" date="2024" name="Insects">
        <title>An Improved Chromosome-Level Genome Assembly of the Firefly Pyrocoelia pectoralis.</title>
        <authorList>
            <person name="Fu X."/>
            <person name="Meyer-Rochow V.B."/>
            <person name="Ballantyne L."/>
            <person name="Zhu X."/>
        </authorList>
    </citation>
    <scope>NUCLEOTIDE SEQUENCE [LARGE SCALE GENOMIC DNA]</scope>
    <source>
        <strain evidence="5">XCY_ONT2</strain>
    </source>
</reference>
<dbReference type="SUPFAM" id="SSF51735">
    <property type="entry name" value="NAD(P)-binding Rossmann-fold domains"/>
    <property type="match status" value="1"/>
</dbReference>
<name>A0AAN7Z5U4_9COLE</name>
<dbReference type="Pfam" id="PF21149">
    <property type="entry name" value="FAS_pseudo-KR"/>
    <property type="match status" value="1"/>
</dbReference>
<dbReference type="InterPro" id="IPR050091">
    <property type="entry name" value="PKS_NRPS_Biosynth_Enz"/>
</dbReference>
<dbReference type="CDD" id="cd00833">
    <property type="entry name" value="PKS"/>
    <property type="match status" value="1"/>
</dbReference>
<dbReference type="PROSITE" id="PS00012">
    <property type="entry name" value="PHOSPHOPANTETHEINE"/>
    <property type="match status" value="1"/>
</dbReference>
<dbReference type="SUPFAM" id="SSF47336">
    <property type="entry name" value="ACP-like"/>
    <property type="match status" value="1"/>
</dbReference>
<dbReference type="SMART" id="SM00825">
    <property type="entry name" value="PKS_KS"/>
    <property type="match status" value="1"/>
</dbReference>
<comment type="caution">
    <text evidence="5">The sequence shown here is derived from an EMBL/GenBank/DDBJ whole genome shotgun (WGS) entry which is preliminary data.</text>
</comment>
<evidence type="ECO:0000313" key="5">
    <source>
        <dbReference type="EMBL" id="KAK5638075.1"/>
    </source>
</evidence>
<keyword evidence="1" id="KW-0596">Phosphopantetheine</keyword>
<dbReference type="InterPro" id="IPR036291">
    <property type="entry name" value="NAD(P)-bd_dom_sf"/>
</dbReference>
<dbReference type="Gene3D" id="3.40.47.10">
    <property type="match status" value="2"/>
</dbReference>
<dbReference type="InterPro" id="IPR036736">
    <property type="entry name" value="ACP-like_sf"/>
</dbReference>
<evidence type="ECO:0000256" key="2">
    <source>
        <dbReference type="ARBA" id="ARBA00022553"/>
    </source>
</evidence>
<dbReference type="InterPro" id="IPR014030">
    <property type="entry name" value="Ketoacyl_synth_N"/>
</dbReference>
<dbReference type="InterPro" id="IPR020843">
    <property type="entry name" value="ER"/>
</dbReference>
<dbReference type="Proteomes" id="UP001329430">
    <property type="component" value="Chromosome 10"/>
</dbReference>
<sequence length="1195" mass="133638">MEKSSDYQFGKLLASPPQEDEVLITGISGRFPQSDNVAEFYKNIMNKKDLLTEIPEEWRMDGSDLPPRMGRLHERNKFDSGFFGVPYREADILHPTCRMLLETTFEALIDAGLNPSDVKGAKMGVFVGILQSGFEHHYNHYKRVNFEINWLVKGGLAQRISHYLNLEGPTVSIDTASSSSSYALCIAFKAIRTGQCDSAIIVHSKINSDGYNDQGILHPSKELQAKLLEEIYQEAGVNPLDVGFLEAHSTGTKVGDVEEIAAIDAVFCQNRNGPLVVGSIKSNLGHCETASGVSSLIKVLVGMESNWMPPNINCERIRSDVPAFREGRVTVLKDALCIENHPYFGMSNFGIGGTNAHVLLRKVGKRNHNQLLRKPQLLLVSGRTQRSVKDLLGSISANQCEEDYFDLLRHTFRSSNVDVRGLMFSRTTKRAFLDNPTLRSYKFVPYVGKITAVEALRTVITLVLDSIGENVHVTEIVDKSDQEGNLIRTVSEIIAEFPLKTKIEKAFECPSECKSDLVVLSNTSIGTDLETIQEMITKLKDGAFVLVLVPSNHSTTSFDTITNAVVVSVHHTEGESILLLRKTSDFQTPKIVRISNGHFPFSKLESPLNAGKRILLFVENEPRSGILGLVSLLNTKYRNLVSCVFIVGDAPKFNIEDDFYKKQLRKGLVTNILKNGEWGTYMWFPLNQQKTRCEHVIGIVEKGNPKNIRWIQGPLSRTEADDLIMVEKKFTVRRSSCRVPLSHHIFRGEKVMGLVKEAALSNMVKSDKCMNWTVPEEWTLEDATTVPCAYSVTIFVLVMLARIKPGQTILIHGGTGGIGQSALNIATFFKCTIFTTAGTRQKRKLLQKYYPSVQVAHIGDTHNASFEQLIMKATNGKGVDIILNSLPDEKLRAGLRCLSPGGKFFNLSNSEALKNADIDISCIRGNRTFYEVTLHALISAAMPVKRQLHELMYEGIRLGYVKPLLRQTCSTDYLEDALRLISSNRHLGKVVVKMRNDKTENIDLLDAIPKFYPRPSKVYVLVGVEDFGVEVTDWLIKRGATKLVIAFRRKNLTDYQEFKLGYFVECSTTPSGKGMDYYKINAVIQRICDMRKDEGFSALAIEWGPIDDKDTIVSSTVPVKISNDLAEEDLPTQLARMIGINVNHISLHSTLSELGMDSINGVEIRQFLQDKFKIVKSLKEMRTITFSELKAETVK</sequence>
<dbReference type="EMBL" id="JAVRBK010000010">
    <property type="protein sequence ID" value="KAK5638075.1"/>
    <property type="molecule type" value="Genomic_DNA"/>
</dbReference>
<dbReference type="Pfam" id="PF00109">
    <property type="entry name" value="ketoacyl-synt"/>
    <property type="match status" value="1"/>
</dbReference>
<dbReference type="Pfam" id="PF13602">
    <property type="entry name" value="ADH_zinc_N_2"/>
    <property type="match status" value="1"/>
</dbReference>
<organism evidence="5 6">
    <name type="scientific">Pyrocoelia pectoralis</name>
    <dbReference type="NCBI Taxonomy" id="417401"/>
    <lineage>
        <taxon>Eukaryota</taxon>
        <taxon>Metazoa</taxon>
        <taxon>Ecdysozoa</taxon>
        <taxon>Arthropoda</taxon>
        <taxon>Hexapoda</taxon>
        <taxon>Insecta</taxon>
        <taxon>Pterygota</taxon>
        <taxon>Neoptera</taxon>
        <taxon>Endopterygota</taxon>
        <taxon>Coleoptera</taxon>
        <taxon>Polyphaga</taxon>
        <taxon>Elateriformia</taxon>
        <taxon>Elateroidea</taxon>
        <taxon>Lampyridae</taxon>
        <taxon>Lampyrinae</taxon>
        <taxon>Pyrocoelia</taxon>
    </lineage>
</organism>
<dbReference type="InterPro" id="IPR020841">
    <property type="entry name" value="PKS_Beta-ketoAc_synthase_dom"/>
</dbReference>
<dbReference type="InterPro" id="IPR016039">
    <property type="entry name" value="Thiolase-like"/>
</dbReference>
<keyword evidence="6" id="KW-1185">Reference proteome</keyword>
<dbReference type="SUPFAM" id="SSF53901">
    <property type="entry name" value="Thiolase-like"/>
    <property type="match status" value="1"/>
</dbReference>
<dbReference type="InterPro" id="IPR006162">
    <property type="entry name" value="Ppantetheine_attach_site"/>
</dbReference>
<dbReference type="PANTHER" id="PTHR43775:SF23">
    <property type="entry name" value="FATTY ACID SYNTHASE 3"/>
    <property type="match status" value="1"/>
</dbReference>
<dbReference type="Pfam" id="PF00550">
    <property type="entry name" value="PP-binding"/>
    <property type="match status" value="1"/>
</dbReference>
<evidence type="ECO:0000256" key="3">
    <source>
        <dbReference type="ARBA" id="ARBA00022679"/>
    </source>
</evidence>
<evidence type="ECO:0000259" key="4">
    <source>
        <dbReference type="PROSITE" id="PS52004"/>
    </source>
</evidence>
<dbReference type="SMART" id="SM00829">
    <property type="entry name" value="PKS_ER"/>
    <property type="match status" value="1"/>
</dbReference>
<dbReference type="Gene3D" id="3.90.180.10">
    <property type="entry name" value="Medium-chain alcohol dehydrogenases, catalytic domain"/>
    <property type="match status" value="1"/>
</dbReference>
<dbReference type="InterPro" id="IPR009081">
    <property type="entry name" value="PP-bd_ACP"/>
</dbReference>
<keyword evidence="3" id="KW-0808">Transferase</keyword>
<dbReference type="AlphaFoldDB" id="A0AAN7Z5U4"/>
<evidence type="ECO:0000313" key="6">
    <source>
        <dbReference type="Proteomes" id="UP001329430"/>
    </source>
</evidence>
<proteinExistence type="predicted"/>
<dbReference type="GO" id="GO:0006633">
    <property type="term" value="P:fatty acid biosynthetic process"/>
    <property type="evidence" value="ECO:0007669"/>
    <property type="project" value="TreeGrafter"/>
</dbReference>
<dbReference type="Pfam" id="PF16197">
    <property type="entry name" value="KAsynt_C_assoc"/>
    <property type="match status" value="1"/>
</dbReference>
<dbReference type="PROSITE" id="PS52004">
    <property type="entry name" value="KS3_2"/>
    <property type="match status" value="1"/>
</dbReference>
<dbReference type="InterPro" id="IPR032821">
    <property type="entry name" value="PKS_assoc"/>
</dbReference>
<dbReference type="CDD" id="cd05195">
    <property type="entry name" value="enoyl_red"/>
    <property type="match status" value="1"/>
</dbReference>
<dbReference type="Gene3D" id="1.10.1200.10">
    <property type="entry name" value="ACP-like"/>
    <property type="match status" value="1"/>
</dbReference>
<dbReference type="InterPro" id="IPR049391">
    <property type="entry name" value="FAS_pseudo-KR"/>
</dbReference>
<dbReference type="GO" id="GO:0016491">
    <property type="term" value="F:oxidoreductase activity"/>
    <property type="evidence" value="ECO:0007669"/>
    <property type="project" value="InterPro"/>
</dbReference>
<dbReference type="PANTHER" id="PTHR43775">
    <property type="entry name" value="FATTY ACID SYNTHASE"/>
    <property type="match status" value="1"/>
</dbReference>
<dbReference type="GO" id="GO:0004312">
    <property type="term" value="F:fatty acid synthase activity"/>
    <property type="evidence" value="ECO:0007669"/>
    <property type="project" value="TreeGrafter"/>
</dbReference>
<accession>A0AAN7Z5U4</accession>
<protein>
    <recommendedName>
        <fullName evidence="4">Ketosynthase family 3 (KS3) domain-containing protein</fullName>
    </recommendedName>
</protein>